<evidence type="ECO:0000313" key="3">
    <source>
        <dbReference type="Proteomes" id="UP001140949"/>
    </source>
</evidence>
<feature type="region of interest" description="Disordered" evidence="1">
    <location>
        <begin position="91"/>
        <end position="220"/>
    </location>
</feature>
<dbReference type="AlphaFoldDB" id="A0AAX6F0M8"/>
<feature type="compositionally biased region" description="Polar residues" evidence="1">
    <location>
        <begin position="101"/>
        <end position="124"/>
    </location>
</feature>
<evidence type="ECO:0000256" key="1">
    <source>
        <dbReference type="SAM" id="MobiDB-lite"/>
    </source>
</evidence>
<name>A0AAX6F0M8_IRIPA</name>
<evidence type="ECO:0000313" key="2">
    <source>
        <dbReference type="EMBL" id="KAJ6809886.1"/>
    </source>
</evidence>
<dbReference type="Proteomes" id="UP001140949">
    <property type="component" value="Unassembled WGS sequence"/>
</dbReference>
<organism evidence="2 3">
    <name type="scientific">Iris pallida</name>
    <name type="common">Sweet iris</name>
    <dbReference type="NCBI Taxonomy" id="29817"/>
    <lineage>
        <taxon>Eukaryota</taxon>
        <taxon>Viridiplantae</taxon>
        <taxon>Streptophyta</taxon>
        <taxon>Embryophyta</taxon>
        <taxon>Tracheophyta</taxon>
        <taxon>Spermatophyta</taxon>
        <taxon>Magnoliopsida</taxon>
        <taxon>Liliopsida</taxon>
        <taxon>Asparagales</taxon>
        <taxon>Iridaceae</taxon>
        <taxon>Iridoideae</taxon>
        <taxon>Irideae</taxon>
        <taxon>Iris</taxon>
    </lineage>
</organism>
<gene>
    <name evidence="2" type="ORF">M6B38_159705</name>
</gene>
<feature type="compositionally biased region" description="Low complexity" evidence="1">
    <location>
        <begin position="137"/>
        <end position="149"/>
    </location>
</feature>
<feature type="compositionally biased region" description="Basic and acidic residues" evidence="1">
    <location>
        <begin position="165"/>
        <end position="175"/>
    </location>
</feature>
<proteinExistence type="predicted"/>
<reference evidence="2" key="2">
    <citation type="submission" date="2023-04" db="EMBL/GenBank/DDBJ databases">
        <authorList>
            <person name="Bruccoleri R.E."/>
            <person name="Oakeley E.J."/>
            <person name="Faust A.-M."/>
            <person name="Dessus-Babus S."/>
            <person name="Altorfer M."/>
            <person name="Burckhardt D."/>
            <person name="Oertli M."/>
            <person name="Naumann U."/>
            <person name="Petersen F."/>
            <person name="Wong J."/>
        </authorList>
    </citation>
    <scope>NUCLEOTIDE SEQUENCE</scope>
    <source>
        <strain evidence="2">GSM-AAB239-AS_SAM_17_03QT</strain>
        <tissue evidence="2">Leaf</tissue>
    </source>
</reference>
<protein>
    <submittedName>
        <fullName evidence="2">Uncharacterized protein</fullName>
    </submittedName>
</protein>
<sequence length="298" mass="33101">MWPTTQPTEKPSSLPPLFSTNSRLHTATTIIHNHDHNHSNIPNTTIATIIPWPIPSEPLVPPSSTHIQYQNFVPCPDPCVRVHLIPPLKPNYRARVDRPTRTSQKTTTEPLSPQRLISSSSRQPDPQPHGHPAPSVRPGTPRAAGTARRTTTEIPAVEPALLVHVSREPSRREKISNAGTSPLRPSPPSPTGGTAAESSRRPPARRVSPEATTPRQDLRAAPRETLCVTLLCAGAALARPREDVHRTQAHRPRWSLPTASRNPRRLFCDRQPRSAWIRLLRRAPIPQIRRWDEASSSC</sequence>
<accession>A0AAX6F0M8</accession>
<keyword evidence="3" id="KW-1185">Reference proteome</keyword>
<comment type="caution">
    <text evidence="2">The sequence shown here is derived from an EMBL/GenBank/DDBJ whole genome shotgun (WGS) entry which is preliminary data.</text>
</comment>
<dbReference type="EMBL" id="JANAVB010032820">
    <property type="protein sequence ID" value="KAJ6809886.1"/>
    <property type="molecule type" value="Genomic_DNA"/>
</dbReference>
<reference evidence="2" key="1">
    <citation type="journal article" date="2023" name="GigaByte">
        <title>Genome assembly of the bearded iris, Iris pallida Lam.</title>
        <authorList>
            <person name="Bruccoleri R.E."/>
            <person name="Oakeley E.J."/>
            <person name="Faust A.M.E."/>
            <person name="Altorfer M."/>
            <person name="Dessus-Babus S."/>
            <person name="Burckhardt D."/>
            <person name="Oertli M."/>
            <person name="Naumann U."/>
            <person name="Petersen F."/>
            <person name="Wong J."/>
        </authorList>
    </citation>
    <scope>NUCLEOTIDE SEQUENCE</scope>
    <source>
        <strain evidence="2">GSM-AAB239-AS_SAM_17_03QT</strain>
    </source>
</reference>